<evidence type="ECO:0000313" key="2">
    <source>
        <dbReference type="Proteomes" id="UP000824120"/>
    </source>
</evidence>
<dbReference type="Proteomes" id="UP000824120">
    <property type="component" value="Chromosome 5"/>
</dbReference>
<dbReference type="OrthoDB" id="1937528at2759"/>
<gene>
    <name evidence="1" type="ORF">H5410_026574</name>
</gene>
<comment type="caution">
    <text evidence="1">The sequence shown here is derived from an EMBL/GenBank/DDBJ whole genome shotgun (WGS) entry which is preliminary data.</text>
</comment>
<keyword evidence="2" id="KW-1185">Reference proteome</keyword>
<accession>A0A9J5YXE8</accession>
<organism evidence="1 2">
    <name type="scientific">Solanum commersonii</name>
    <name type="common">Commerson's wild potato</name>
    <name type="synonym">Commerson's nightshade</name>
    <dbReference type="NCBI Taxonomy" id="4109"/>
    <lineage>
        <taxon>Eukaryota</taxon>
        <taxon>Viridiplantae</taxon>
        <taxon>Streptophyta</taxon>
        <taxon>Embryophyta</taxon>
        <taxon>Tracheophyta</taxon>
        <taxon>Spermatophyta</taxon>
        <taxon>Magnoliopsida</taxon>
        <taxon>eudicotyledons</taxon>
        <taxon>Gunneridae</taxon>
        <taxon>Pentapetalae</taxon>
        <taxon>asterids</taxon>
        <taxon>lamiids</taxon>
        <taxon>Solanales</taxon>
        <taxon>Solanaceae</taxon>
        <taxon>Solanoideae</taxon>
        <taxon>Solaneae</taxon>
        <taxon>Solanum</taxon>
    </lineage>
</organism>
<proteinExistence type="predicted"/>
<sequence length="230" mass="27072">MGTVLTVSPSCSRKWPENQFLERQMAWKFSFNIASDPDSIVQQNREGNVWNLIIRRNLQDWELEEMINMLATLHYANINPLGPDQFKWEWEVIDKKKFSMKTAYKFLGPLSTITESCMFDTRQPSKEEVLNGHQMLYVPGWVMPQNIKDAFKSWSKWKVDSPINILWKMIPADICWSIWNERNRRYFDGISTIYQSLRAKCFMYLYSWVYLSPIGSLDTLSNLASSLSLV</sequence>
<dbReference type="EMBL" id="JACXVP010000005">
    <property type="protein sequence ID" value="KAG5605082.1"/>
    <property type="molecule type" value="Genomic_DNA"/>
</dbReference>
<dbReference type="AlphaFoldDB" id="A0A9J5YXE8"/>
<reference evidence="1 2" key="1">
    <citation type="submission" date="2020-09" db="EMBL/GenBank/DDBJ databases">
        <title>De no assembly of potato wild relative species, Solanum commersonii.</title>
        <authorList>
            <person name="Cho K."/>
        </authorList>
    </citation>
    <scope>NUCLEOTIDE SEQUENCE [LARGE SCALE GENOMIC DNA]</scope>
    <source>
        <strain evidence="1">LZ3.2</strain>
        <tissue evidence="1">Leaf</tissue>
    </source>
</reference>
<name>A0A9J5YXE8_SOLCO</name>
<evidence type="ECO:0000313" key="1">
    <source>
        <dbReference type="EMBL" id="KAG5605082.1"/>
    </source>
</evidence>
<protein>
    <submittedName>
        <fullName evidence="1">Uncharacterized protein</fullName>
    </submittedName>
</protein>